<dbReference type="PANTHER" id="PTHR23113">
    <property type="entry name" value="GUANINE NUCLEOTIDE EXCHANGE FACTOR"/>
    <property type="match status" value="1"/>
</dbReference>
<dbReference type="SMART" id="SM00147">
    <property type="entry name" value="RasGEF"/>
    <property type="match status" value="1"/>
</dbReference>
<feature type="domain" description="Ras-GEF" evidence="4">
    <location>
        <begin position="104"/>
        <end position="335"/>
    </location>
</feature>
<gene>
    <name evidence="5" type="ORF">APLA_LOCUS2526</name>
</gene>
<evidence type="ECO:0008006" key="7">
    <source>
        <dbReference type="Google" id="ProtNLM"/>
    </source>
</evidence>
<dbReference type="CDD" id="cd00155">
    <property type="entry name" value="RasGEF"/>
    <property type="match status" value="1"/>
</dbReference>
<evidence type="ECO:0000313" key="6">
    <source>
        <dbReference type="Proteomes" id="UP000494106"/>
    </source>
</evidence>
<sequence>MPRDILSDSLAVLKIVEHEDEENWPLENKPPCKQNNKKISNISLNSQKPFTKDDCACYYNYGHGDNGSSRQHDPVYQYKTSSLPPASSINQSWDEIVCSALRISPEDIANQLTLLDLPCFKSIKSEELTTCGWNKLNKLTVAPNVVAFTKRFNRVSFWTVQEILNGQSPKARAEILAHFIKVGKKLHELNNLHSLFAVISALHSASIYRLTKTWACLSKKDKQQFDKLAELFGEKDNWTALREYLKCIPLPCIPYLGIFLTDLVYIDIAHPAGSPHRIAKMAVVLKALEKYQTSEYDIAPVPHVGNYLNSVRYIEELQKFLEDDQYKLSQKLEPPSPLGSCTGSKESVKEVILQGASNIASISPSHKLGSGSLRLQGTCHQGKFIPTHRKCRSLGSNIFGKNHTDDKVEDKTPAGSVNLLDDTLLESPSSVAGSKMSRSLPHSELCKAEVIQCDFQGFVRRKTILKDGRKISLSSWQRYWLQITGKILVFYASKSFKGMSRSDFRLDRCKVLSLDGWSARIVDGISADSFQLINHQTGTLYKFKTVSEATARMWVKVIEEVTNKIVKPLPANLMSFE</sequence>
<dbReference type="Gene3D" id="1.10.840.10">
    <property type="entry name" value="Ras guanine-nucleotide exchange factors catalytic domain"/>
    <property type="match status" value="1"/>
</dbReference>
<evidence type="ECO:0000259" key="4">
    <source>
        <dbReference type="PROSITE" id="PS50009"/>
    </source>
</evidence>
<dbReference type="SUPFAM" id="SSF48366">
    <property type="entry name" value="Ras GEF"/>
    <property type="match status" value="1"/>
</dbReference>
<proteinExistence type="predicted"/>
<keyword evidence="6" id="KW-1185">Reference proteome</keyword>
<dbReference type="Pfam" id="PF00617">
    <property type="entry name" value="RasGEF"/>
    <property type="match status" value="1"/>
</dbReference>
<dbReference type="OrthoDB" id="10254377at2759"/>
<feature type="domain" description="PH" evidence="3">
    <location>
        <begin position="452"/>
        <end position="563"/>
    </location>
</feature>
<evidence type="ECO:0000256" key="2">
    <source>
        <dbReference type="PROSITE-ProRule" id="PRU00168"/>
    </source>
</evidence>
<dbReference type="GO" id="GO:0005886">
    <property type="term" value="C:plasma membrane"/>
    <property type="evidence" value="ECO:0007669"/>
    <property type="project" value="TreeGrafter"/>
</dbReference>
<organism evidence="5 6">
    <name type="scientific">Arctia plantaginis</name>
    <name type="common">Wood tiger moth</name>
    <name type="synonym">Phalaena plantaginis</name>
    <dbReference type="NCBI Taxonomy" id="874455"/>
    <lineage>
        <taxon>Eukaryota</taxon>
        <taxon>Metazoa</taxon>
        <taxon>Ecdysozoa</taxon>
        <taxon>Arthropoda</taxon>
        <taxon>Hexapoda</taxon>
        <taxon>Insecta</taxon>
        <taxon>Pterygota</taxon>
        <taxon>Neoptera</taxon>
        <taxon>Endopterygota</taxon>
        <taxon>Lepidoptera</taxon>
        <taxon>Glossata</taxon>
        <taxon>Ditrysia</taxon>
        <taxon>Noctuoidea</taxon>
        <taxon>Erebidae</taxon>
        <taxon>Arctiinae</taxon>
        <taxon>Arctia</taxon>
    </lineage>
</organism>
<dbReference type="EMBL" id="CADEBC010000208">
    <property type="protein sequence ID" value="CAB3225650.1"/>
    <property type="molecule type" value="Genomic_DNA"/>
</dbReference>
<dbReference type="Proteomes" id="UP000494106">
    <property type="component" value="Unassembled WGS sequence"/>
</dbReference>
<name>A0A8S0YZW4_ARCPL</name>
<dbReference type="GO" id="GO:0007265">
    <property type="term" value="P:Ras protein signal transduction"/>
    <property type="evidence" value="ECO:0007669"/>
    <property type="project" value="TreeGrafter"/>
</dbReference>
<dbReference type="PROSITE" id="PS50009">
    <property type="entry name" value="RASGEF_CAT"/>
    <property type="match status" value="1"/>
</dbReference>
<dbReference type="AlphaFoldDB" id="A0A8S0YZW4"/>
<protein>
    <recommendedName>
        <fullName evidence="7">Ras-specific guanine nucleotide-releasing factor RalGPS1</fullName>
    </recommendedName>
</protein>
<dbReference type="InterPro" id="IPR001849">
    <property type="entry name" value="PH_domain"/>
</dbReference>
<dbReference type="InterPro" id="IPR008937">
    <property type="entry name" value="Ras-like_GEF"/>
</dbReference>
<dbReference type="SMART" id="SM00233">
    <property type="entry name" value="PH"/>
    <property type="match status" value="1"/>
</dbReference>
<keyword evidence="1 2" id="KW-0344">Guanine-nucleotide releasing factor</keyword>
<dbReference type="InterPro" id="IPR023578">
    <property type="entry name" value="Ras_GEF_dom_sf"/>
</dbReference>
<dbReference type="Pfam" id="PF00169">
    <property type="entry name" value="PH"/>
    <property type="match status" value="1"/>
</dbReference>
<dbReference type="Gene3D" id="2.30.29.30">
    <property type="entry name" value="Pleckstrin-homology domain (PH domain)/Phosphotyrosine-binding domain (PTB)"/>
    <property type="match status" value="1"/>
</dbReference>
<evidence type="ECO:0000313" key="5">
    <source>
        <dbReference type="EMBL" id="CAB3225650.1"/>
    </source>
</evidence>
<accession>A0A8S0YZW4</accession>
<dbReference type="SUPFAM" id="SSF50729">
    <property type="entry name" value="PH domain-like"/>
    <property type="match status" value="1"/>
</dbReference>
<dbReference type="GO" id="GO:0005085">
    <property type="term" value="F:guanyl-nucleotide exchange factor activity"/>
    <property type="evidence" value="ECO:0007669"/>
    <property type="project" value="UniProtKB-KW"/>
</dbReference>
<evidence type="ECO:0000256" key="1">
    <source>
        <dbReference type="ARBA" id="ARBA00022658"/>
    </source>
</evidence>
<dbReference type="PROSITE" id="PS50003">
    <property type="entry name" value="PH_DOMAIN"/>
    <property type="match status" value="1"/>
</dbReference>
<evidence type="ECO:0000259" key="3">
    <source>
        <dbReference type="PROSITE" id="PS50003"/>
    </source>
</evidence>
<comment type="caution">
    <text evidence="5">The sequence shown here is derived from an EMBL/GenBank/DDBJ whole genome shotgun (WGS) entry which is preliminary data.</text>
</comment>
<dbReference type="InterPro" id="IPR011993">
    <property type="entry name" value="PH-like_dom_sf"/>
</dbReference>
<dbReference type="PANTHER" id="PTHR23113:SF368">
    <property type="entry name" value="CELL DIVISION CONTROL PROTEIN 25"/>
    <property type="match status" value="1"/>
</dbReference>
<dbReference type="InterPro" id="IPR036964">
    <property type="entry name" value="RASGEF_cat_dom_sf"/>
</dbReference>
<dbReference type="InterPro" id="IPR001895">
    <property type="entry name" value="RASGEF_cat_dom"/>
</dbReference>
<reference evidence="5 6" key="1">
    <citation type="submission" date="2020-04" db="EMBL/GenBank/DDBJ databases">
        <authorList>
            <person name="Wallbank WR R."/>
            <person name="Pardo Diaz C."/>
            <person name="Kozak K."/>
            <person name="Martin S."/>
            <person name="Jiggins C."/>
            <person name="Moest M."/>
            <person name="Warren A I."/>
            <person name="Byers J.R.P. K."/>
            <person name="Montejo-Kovacevich G."/>
            <person name="Yen C E."/>
        </authorList>
    </citation>
    <scope>NUCLEOTIDE SEQUENCE [LARGE SCALE GENOMIC DNA]</scope>
</reference>